<accession>A0A9Q1HRM4</accession>
<protein>
    <submittedName>
        <fullName evidence="2">Uncharacterized protein</fullName>
    </submittedName>
</protein>
<gene>
    <name evidence="2" type="ORF">COCON_G00187610</name>
</gene>
<reference evidence="2" key="1">
    <citation type="journal article" date="2023" name="Science">
        <title>Genome structures resolve the early diversification of teleost fishes.</title>
        <authorList>
            <person name="Parey E."/>
            <person name="Louis A."/>
            <person name="Montfort J."/>
            <person name="Bouchez O."/>
            <person name="Roques C."/>
            <person name="Iampietro C."/>
            <person name="Lluch J."/>
            <person name="Castinel A."/>
            <person name="Donnadieu C."/>
            <person name="Desvignes T."/>
            <person name="Floi Bucao C."/>
            <person name="Jouanno E."/>
            <person name="Wen M."/>
            <person name="Mejri S."/>
            <person name="Dirks R."/>
            <person name="Jansen H."/>
            <person name="Henkel C."/>
            <person name="Chen W.J."/>
            <person name="Zahm M."/>
            <person name="Cabau C."/>
            <person name="Klopp C."/>
            <person name="Thompson A.W."/>
            <person name="Robinson-Rechavi M."/>
            <person name="Braasch I."/>
            <person name="Lecointre G."/>
            <person name="Bobe J."/>
            <person name="Postlethwait J.H."/>
            <person name="Berthelot C."/>
            <person name="Roest Crollius H."/>
            <person name="Guiguen Y."/>
        </authorList>
    </citation>
    <scope>NUCLEOTIDE SEQUENCE</scope>
    <source>
        <strain evidence="2">Concon-B</strain>
    </source>
</reference>
<sequence length="169" mass="18415">MVQWVALLPHSKEVLGSNPCRPGPLCAEFACSPCVCVGFLPQSKRHAVKRLKTARALADPSQSSPGQSDAPLTQDRVVQNTQSSHYPKPEWHRTPRAPTTPTQSGTEHPELSLPQARVAQNTQSSHYPKPEWHRTPRASTSADASQNSPEQPDLSLNLPGVAWASAYPN</sequence>
<feature type="compositionally biased region" description="Polar residues" evidence="1">
    <location>
        <begin position="137"/>
        <end position="150"/>
    </location>
</feature>
<evidence type="ECO:0000313" key="2">
    <source>
        <dbReference type="EMBL" id="KAJ8256609.1"/>
    </source>
</evidence>
<comment type="caution">
    <text evidence="2">The sequence shown here is derived from an EMBL/GenBank/DDBJ whole genome shotgun (WGS) entry which is preliminary data.</text>
</comment>
<evidence type="ECO:0000313" key="3">
    <source>
        <dbReference type="Proteomes" id="UP001152803"/>
    </source>
</evidence>
<dbReference type="AlphaFoldDB" id="A0A9Q1HRM4"/>
<organism evidence="2 3">
    <name type="scientific">Conger conger</name>
    <name type="common">Conger eel</name>
    <name type="synonym">Muraena conger</name>
    <dbReference type="NCBI Taxonomy" id="82655"/>
    <lineage>
        <taxon>Eukaryota</taxon>
        <taxon>Metazoa</taxon>
        <taxon>Chordata</taxon>
        <taxon>Craniata</taxon>
        <taxon>Vertebrata</taxon>
        <taxon>Euteleostomi</taxon>
        <taxon>Actinopterygii</taxon>
        <taxon>Neopterygii</taxon>
        <taxon>Teleostei</taxon>
        <taxon>Anguilliformes</taxon>
        <taxon>Congridae</taxon>
        <taxon>Conger</taxon>
    </lineage>
</organism>
<keyword evidence="3" id="KW-1185">Reference proteome</keyword>
<feature type="compositionally biased region" description="Polar residues" evidence="1">
    <location>
        <begin position="97"/>
        <end position="106"/>
    </location>
</feature>
<dbReference type="Proteomes" id="UP001152803">
    <property type="component" value="Unassembled WGS sequence"/>
</dbReference>
<feature type="compositionally biased region" description="Polar residues" evidence="1">
    <location>
        <begin position="60"/>
        <end position="85"/>
    </location>
</feature>
<feature type="region of interest" description="Disordered" evidence="1">
    <location>
        <begin position="51"/>
        <end position="169"/>
    </location>
</feature>
<proteinExistence type="predicted"/>
<evidence type="ECO:0000256" key="1">
    <source>
        <dbReference type="SAM" id="MobiDB-lite"/>
    </source>
</evidence>
<dbReference type="EMBL" id="JAFJMO010000014">
    <property type="protein sequence ID" value="KAJ8256609.1"/>
    <property type="molecule type" value="Genomic_DNA"/>
</dbReference>
<name>A0A9Q1HRM4_CONCO</name>